<reference evidence="2" key="1">
    <citation type="journal article" date="2021" name="IMA Fungus">
        <title>Genomic characterization of three marine fungi, including Emericellopsis atlantica sp. nov. with signatures of a generalist lifestyle and marine biomass degradation.</title>
        <authorList>
            <person name="Hagestad O.C."/>
            <person name="Hou L."/>
            <person name="Andersen J.H."/>
            <person name="Hansen E.H."/>
            <person name="Altermark B."/>
            <person name="Li C."/>
            <person name="Kuhnert E."/>
            <person name="Cox R.J."/>
            <person name="Crous P.W."/>
            <person name="Spatafora J.W."/>
            <person name="Lail K."/>
            <person name="Amirebrahimi M."/>
            <person name="Lipzen A."/>
            <person name="Pangilinan J."/>
            <person name="Andreopoulos W."/>
            <person name="Hayes R.D."/>
            <person name="Ng V."/>
            <person name="Grigoriev I.V."/>
            <person name="Jackson S.A."/>
            <person name="Sutton T.D.S."/>
            <person name="Dobson A.D.W."/>
            <person name="Rama T."/>
        </authorList>
    </citation>
    <scope>NUCLEOTIDE SEQUENCE</scope>
    <source>
        <strain evidence="2">TRa018bII</strain>
    </source>
</reference>
<proteinExistence type="predicted"/>
<evidence type="ECO:0000313" key="2">
    <source>
        <dbReference type="EMBL" id="KAG9233540.1"/>
    </source>
</evidence>
<evidence type="ECO:0000259" key="1">
    <source>
        <dbReference type="Pfam" id="PF20150"/>
    </source>
</evidence>
<dbReference type="InterPro" id="IPR045518">
    <property type="entry name" value="2EXR"/>
</dbReference>
<keyword evidence="3" id="KW-1185">Reference proteome</keyword>
<accession>A0A9P7YI72</accession>
<protein>
    <recommendedName>
        <fullName evidence="1">2EXR domain-containing protein</fullName>
    </recommendedName>
</protein>
<feature type="domain" description="2EXR" evidence="1">
    <location>
        <begin position="60"/>
        <end position="133"/>
    </location>
</feature>
<dbReference type="OrthoDB" id="3513892at2759"/>
<comment type="caution">
    <text evidence="2">The sequence shown here is derived from an EMBL/GenBank/DDBJ whole genome shotgun (WGS) entry which is preliminary data.</text>
</comment>
<organism evidence="2 3">
    <name type="scientific">Amylocarpus encephaloides</name>
    <dbReference type="NCBI Taxonomy" id="45428"/>
    <lineage>
        <taxon>Eukaryota</taxon>
        <taxon>Fungi</taxon>
        <taxon>Dikarya</taxon>
        <taxon>Ascomycota</taxon>
        <taxon>Pezizomycotina</taxon>
        <taxon>Leotiomycetes</taxon>
        <taxon>Helotiales</taxon>
        <taxon>Helotiales incertae sedis</taxon>
        <taxon>Amylocarpus</taxon>
    </lineage>
</organism>
<evidence type="ECO:0000313" key="3">
    <source>
        <dbReference type="Proteomes" id="UP000824998"/>
    </source>
</evidence>
<gene>
    <name evidence="2" type="ORF">BJ875DRAFT_42107</name>
</gene>
<dbReference type="AlphaFoldDB" id="A0A9P7YI72"/>
<dbReference type="Proteomes" id="UP000824998">
    <property type="component" value="Unassembled WGS sequence"/>
</dbReference>
<name>A0A9P7YI72_9HELO</name>
<sequence length="273" mass="31697">MQIAYRGSILCYTTPFPFWTPGVTGAARVLQPPRQNIVGDDRRNLITIIMQSHELSESGPFTTLLPELRLMVWYFLLPPPRLLEYAVNQGDNLKAPITLSICSESRKLTLKYFTARKNRYQGNYKYLDFANDMFPILDLLTPEGRPGSVTLLNKPEVMRIERVFVKIDPIEPPLSPRDYSQLKQSICFLSKFKLKEITIAIQEETIIQEIMSEVFYDAFENEHLYREIEVRFIVDSLSLVVMRKYERECVQDWVLGRESASKKARVLYSTALL</sequence>
<dbReference type="Pfam" id="PF20150">
    <property type="entry name" value="2EXR"/>
    <property type="match status" value="1"/>
</dbReference>
<dbReference type="EMBL" id="MU251496">
    <property type="protein sequence ID" value="KAG9233540.1"/>
    <property type="molecule type" value="Genomic_DNA"/>
</dbReference>